<name>A0ABX1NB91_9RHOO</name>
<gene>
    <name evidence="1" type="ORF">GPA27_03995</name>
</gene>
<organism evidence="1 2">
    <name type="scientific">Aromatoleum toluolicum</name>
    <dbReference type="NCBI Taxonomy" id="90060"/>
    <lineage>
        <taxon>Bacteria</taxon>
        <taxon>Pseudomonadati</taxon>
        <taxon>Pseudomonadota</taxon>
        <taxon>Betaproteobacteria</taxon>
        <taxon>Rhodocyclales</taxon>
        <taxon>Rhodocyclaceae</taxon>
        <taxon>Aromatoleum</taxon>
    </lineage>
</organism>
<evidence type="ECO:0000313" key="2">
    <source>
        <dbReference type="Proteomes" id="UP000634522"/>
    </source>
</evidence>
<evidence type="ECO:0000313" key="1">
    <source>
        <dbReference type="EMBL" id="NMF96552.1"/>
    </source>
</evidence>
<keyword evidence="2" id="KW-1185">Reference proteome</keyword>
<dbReference type="Proteomes" id="UP000634522">
    <property type="component" value="Unassembled WGS sequence"/>
</dbReference>
<accession>A0ABX1NB91</accession>
<comment type="caution">
    <text evidence="1">The sequence shown here is derived from an EMBL/GenBank/DDBJ whole genome shotgun (WGS) entry which is preliminary data.</text>
</comment>
<sequence length="99" mass="11468">MPEVPSDVQSVFLDRIERRVKILKTLLDAGLGVYQATEELQRKRAIEQVVRMTARSSELPQLRPETLAKAYEIVAGHLDAMQKVLPHDVQYRNRVRKSW</sequence>
<proteinExistence type="predicted"/>
<dbReference type="RefSeq" id="WP_169138041.1">
    <property type="nucleotide sequence ID" value="NZ_WTVS01000005.1"/>
</dbReference>
<dbReference type="EMBL" id="WTVS01000005">
    <property type="protein sequence ID" value="NMF96552.1"/>
    <property type="molecule type" value="Genomic_DNA"/>
</dbReference>
<reference evidence="1 2" key="1">
    <citation type="submission" date="2019-12" db="EMBL/GenBank/DDBJ databases">
        <title>Comparative genomics gives insights into the taxonomy of the Azoarcus-Aromatoleum group and reveals separate origins of nif in the plant-associated Azoarcus and non-plant-associated Aromatoleum sub-groups.</title>
        <authorList>
            <person name="Lafos M."/>
            <person name="Maluk M."/>
            <person name="Batista M."/>
            <person name="Junghare M."/>
            <person name="Carmona M."/>
            <person name="Faoro H."/>
            <person name="Cruz L.M."/>
            <person name="Battistoni F."/>
            <person name="De Souza E."/>
            <person name="Pedrosa F."/>
            <person name="Chen W.-M."/>
            <person name="Poole P.S."/>
            <person name="Dixon R.A."/>
            <person name="James E.K."/>
        </authorList>
    </citation>
    <scope>NUCLEOTIDE SEQUENCE [LARGE SCALE GENOMIC DNA]</scope>
    <source>
        <strain evidence="1 2">T</strain>
    </source>
</reference>
<protein>
    <submittedName>
        <fullName evidence="1">Uncharacterized protein</fullName>
    </submittedName>
</protein>